<dbReference type="Pfam" id="PF00210">
    <property type="entry name" value="Ferritin"/>
    <property type="match status" value="1"/>
</dbReference>
<gene>
    <name evidence="8" type="ORF">N7U62_08795</name>
</gene>
<comment type="caution">
    <text evidence="8">The sequence shown here is derived from an EMBL/GenBank/DDBJ whole genome shotgun (WGS) entry which is preliminary data.</text>
</comment>
<dbReference type="CDD" id="cd01055">
    <property type="entry name" value="Nonheme_Ferritin"/>
    <property type="match status" value="1"/>
</dbReference>
<evidence type="ECO:0000256" key="1">
    <source>
        <dbReference type="ARBA" id="ARBA00006950"/>
    </source>
</evidence>
<name>A0ABT3CU44_9BACT</name>
<dbReference type="EC" id="1.16.3.2" evidence="6"/>
<keyword evidence="4" id="KW-0560">Oxidoreductase</keyword>
<reference evidence="8 9" key="1">
    <citation type="submission" date="2022-10" db="EMBL/GenBank/DDBJ databases">
        <title>Comparative genomics and taxonomic characterization of three novel marine species of genus Reichenbachiella exhibiting antioxidant and polysaccharide degradation activities.</title>
        <authorList>
            <person name="Muhammad N."/>
            <person name="Lee Y.-J."/>
            <person name="Ko J."/>
            <person name="Kim S.-G."/>
        </authorList>
    </citation>
    <scope>NUCLEOTIDE SEQUENCE [LARGE SCALE GENOMIC DNA]</scope>
    <source>
        <strain evidence="8 9">ABR2-5</strain>
    </source>
</reference>
<keyword evidence="3 6" id="KW-0479">Metal-binding</keyword>
<accession>A0ABT3CU44</accession>
<dbReference type="InterPro" id="IPR001519">
    <property type="entry name" value="Ferritin"/>
</dbReference>
<dbReference type="Proteomes" id="UP001300692">
    <property type="component" value="Unassembled WGS sequence"/>
</dbReference>
<evidence type="ECO:0000256" key="3">
    <source>
        <dbReference type="ARBA" id="ARBA00022723"/>
    </source>
</evidence>
<dbReference type="PANTHER" id="PTHR11431">
    <property type="entry name" value="FERRITIN"/>
    <property type="match status" value="1"/>
</dbReference>
<keyword evidence="5 6" id="KW-0408">Iron</keyword>
<comment type="catalytic activity">
    <reaction evidence="6">
        <text>4 Fe(2+) + O2 + 6 H2O = 4 iron(III) oxide-hydroxide + 12 H(+)</text>
        <dbReference type="Rhea" id="RHEA:11972"/>
        <dbReference type="ChEBI" id="CHEBI:15377"/>
        <dbReference type="ChEBI" id="CHEBI:15378"/>
        <dbReference type="ChEBI" id="CHEBI:15379"/>
        <dbReference type="ChEBI" id="CHEBI:29033"/>
        <dbReference type="ChEBI" id="CHEBI:78619"/>
        <dbReference type="EC" id="1.16.3.2"/>
    </reaction>
</comment>
<comment type="similarity">
    <text evidence="1 6">Belongs to the ferritin family. Prokaryotic subfamily.</text>
</comment>
<comment type="subcellular location">
    <subcellularLocation>
        <location evidence="6">Cytoplasm</location>
    </subcellularLocation>
</comment>
<dbReference type="InterPro" id="IPR009040">
    <property type="entry name" value="Ferritin-like_diiron"/>
</dbReference>
<dbReference type="PANTHER" id="PTHR11431:SF127">
    <property type="entry name" value="BACTERIAL NON-HEME FERRITIN"/>
    <property type="match status" value="1"/>
</dbReference>
<dbReference type="InterPro" id="IPR012347">
    <property type="entry name" value="Ferritin-like"/>
</dbReference>
<evidence type="ECO:0000259" key="7">
    <source>
        <dbReference type="PROSITE" id="PS50905"/>
    </source>
</evidence>
<evidence type="ECO:0000313" key="8">
    <source>
        <dbReference type="EMBL" id="MCV9386758.1"/>
    </source>
</evidence>
<feature type="domain" description="Ferritin-like diiron" evidence="7">
    <location>
        <begin position="9"/>
        <end position="154"/>
    </location>
</feature>
<evidence type="ECO:0000256" key="4">
    <source>
        <dbReference type="ARBA" id="ARBA00023002"/>
    </source>
</evidence>
<dbReference type="InterPro" id="IPR041719">
    <property type="entry name" value="Ferritin_prok"/>
</dbReference>
<keyword evidence="6" id="KW-0963">Cytoplasm</keyword>
<protein>
    <recommendedName>
        <fullName evidence="6">Ferritin</fullName>
        <ecNumber evidence="6">1.16.3.2</ecNumber>
    </recommendedName>
</protein>
<dbReference type="InterPro" id="IPR008331">
    <property type="entry name" value="Ferritin_DPS_dom"/>
</dbReference>
<evidence type="ECO:0000256" key="2">
    <source>
        <dbReference type="ARBA" id="ARBA00022434"/>
    </source>
</evidence>
<dbReference type="Gene3D" id="1.20.1260.10">
    <property type="match status" value="1"/>
</dbReference>
<evidence type="ECO:0000313" key="9">
    <source>
        <dbReference type="Proteomes" id="UP001300692"/>
    </source>
</evidence>
<evidence type="ECO:0000256" key="6">
    <source>
        <dbReference type="RuleBase" id="RU361145"/>
    </source>
</evidence>
<organism evidence="8 9">
    <name type="scientific">Reichenbachiella ulvae</name>
    <dbReference type="NCBI Taxonomy" id="2980104"/>
    <lineage>
        <taxon>Bacteria</taxon>
        <taxon>Pseudomonadati</taxon>
        <taxon>Bacteroidota</taxon>
        <taxon>Cytophagia</taxon>
        <taxon>Cytophagales</taxon>
        <taxon>Reichenbachiellaceae</taxon>
        <taxon>Reichenbachiella</taxon>
    </lineage>
</organism>
<proteinExistence type="inferred from homology"/>
<evidence type="ECO:0000256" key="5">
    <source>
        <dbReference type="ARBA" id="ARBA00023004"/>
    </source>
</evidence>
<dbReference type="EMBL" id="JAOYOD010000001">
    <property type="protein sequence ID" value="MCV9386758.1"/>
    <property type="molecule type" value="Genomic_DNA"/>
</dbReference>
<dbReference type="PROSITE" id="PS50905">
    <property type="entry name" value="FERRITIN_LIKE"/>
    <property type="match status" value="1"/>
</dbReference>
<keyword evidence="9" id="KW-1185">Reference proteome</keyword>
<sequence length="174" mass="20156">MKDLLRQRVVVQDSIMKKLNAQVKLEAQSSAAYLAMAAWCDQNSFDNCASFFYEQSNEEREHMLKLFHYISDMGGIATSPTISEVQSDFSSLKEVFEIALESEINVTESINQIVADCRKANDFATENFMQWYVKEQVEEEFVIRRILEYFEMLGEDPKSLLMIDERVKSVTYGE</sequence>
<comment type="function">
    <text evidence="6">Iron-storage protein.</text>
</comment>
<dbReference type="RefSeq" id="WP_264137593.1">
    <property type="nucleotide sequence ID" value="NZ_JAOYOD010000001.1"/>
</dbReference>
<dbReference type="SUPFAM" id="SSF47240">
    <property type="entry name" value="Ferritin-like"/>
    <property type="match status" value="1"/>
</dbReference>
<dbReference type="InterPro" id="IPR009078">
    <property type="entry name" value="Ferritin-like_SF"/>
</dbReference>
<keyword evidence="2 6" id="KW-0409">Iron storage</keyword>